<evidence type="ECO:0000313" key="3">
    <source>
        <dbReference type="EMBL" id="RXS58818.1"/>
    </source>
</evidence>
<gene>
    <name evidence="3" type="ORF">EST54_31585</name>
</gene>
<keyword evidence="1" id="KW-0802">TPR repeat</keyword>
<evidence type="ECO:0000256" key="1">
    <source>
        <dbReference type="PROSITE-ProRule" id="PRU00339"/>
    </source>
</evidence>
<dbReference type="EMBL" id="SDIF01000177">
    <property type="protein sequence ID" value="RXS58818.1"/>
    <property type="molecule type" value="Genomic_DNA"/>
</dbReference>
<organism evidence="3 4">
    <name type="scientific">Streptomyces sioyaensis</name>
    <dbReference type="NCBI Taxonomy" id="67364"/>
    <lineage>
        <taxon>Bacteria</taxon>
        <taxon>Bacillati</taxon>
        <taxon>Actinomycetota</taxon>
        <taxon>Actinomycetes</taxon>
        <taxon>Kitasatosporales</taxon>
        <taxon>Streptomycetaceae</taxon>
        <taxon>Streptomyces</taxon>
    </lineage>
</organism>
<dbReference type="Proteomes" id="UP000289482">
    <property type="component" value="Unassembled WGS sequence"/>
</dbReference>
<proteinExistence type="predicted"/>
<feature type="region of interest" description="Disordered" evidence="2">
    <location>
        <begin position="24"/>
        <end position="43"/>
    </location>
</feature>
<name>A0A4Q1QR99_9ACTN</name>
<dbReference type="Gene3D" id="1.25.40.10">
    <property type="entry name" value="Tetratricopeptide repeat domain"/>
    <property type="match status" value="1"/>
</dbReference>
<reference evidence="3 4" key="1">
    <citation type="submission" date="2019-01" db="EMBL/GenBank/DDBJ databases">
        <title>Draft genome sequences of the type strain Streptomyces sioyaensis DSM 40032 and its novel strain, TM32, a thermotolerant antibiotics-producing actinobacterium.</title>
        <authorList>
            <person name="Nakaew N."/>
            <person name="Lumyong S."/>
            <person name="Sloan W.T."/>
            <person name="Sungthong R."/>
        </authorList>
    </citation>
    <scope>NUCLEOTIDE SEQUENCE [LARGE SCALE GENOMIC DNA]</scope>
    <source>
        <strain evidence="3 4">DSM 40032</strain>
    </source>
</reference>
<evidence type="ECO:0000256" key="2">
    <source>
        <dbReference type="SAM" id="MobiDB-lite"/>
    </source>
</evidence>
<dbReference type="InterPro" id="IPR011990">
    <property type="entry name" value="TPR-like_helical_dom_sf"/>
</dbReference>
<dbReference type="SUPFAM" id="SSF48452">
    <property type="entry name" value="TPR-like"/>
    <property type="match status" value="1"/>
</dbReference>
<accession>A0A4Q1QR99</accession>
<dbReference type="PROSITE" id="PS50005">
    <property type="entry name" value="TPR"/>
    <property type="match status" value="1"/>
</dbReference>
<comment type="caution">
    <text evidence="3">The sequence shown here is derived from an EMBL/GenBank/DDBJ whole genome shotgun (WGS) entry which is preliminary data.</text>
</comment>
<keyword evidence="4" id="KW-1185">Reference proteome</keyword>
<dbReference type="AlphaFoldDB" id="A0A4Q1QR99"/>
<sequence length="946" mass="107929">MRANERRLGAEDLLATACCRMSETPRAKGRPGEAVMAKRPGKLSRTPTSPLLVPRVAAWRAAAVTTTLGVLATAWWAGKPTHTWVASELVPRILGGLAAFFGGSHISPGMRLGGILLLLLTVYVWWRATRSALGYQPGPVDVQQLVDATSDATPPPVDDLTSHLRMQLSESSLYPPTTVPAEAPPTGFLDLLGDVDLEKFGTAIPRLVGRLRPKLAYRISGVLRTREHATEPCGITVTLTAYVFSGARATTVWGRDWEQATCRAAYWVVASLLPVTSAGRRPPWRQWWARELPPELLRAYQEAKSLSSRQRYDEALQRYDDALKYDPQNPYIRAEFAGVQEKLDLPLDALETCQRGLTLDGQTADRYNNRLWVRWRLPPRRFRYLCHPHRFQEVLGLRYRNTIILGTSERIVKEWYKKKEEGRSDEADDEARDPLRRILVERYWPAAVDFALADDGPRTAAAYHTQHEVEGAAKNWLTRKSTPAKDNVEAQEQVRVVFQRAAAQELYRLVQDDLLARIAGCTWLPWLRQVARWLWPPAYVQAAPCSFPSTHVTLVINRDVWAPLRLTWAVSDLEKKRDMPKLPPYHAKPHRWCGRAYSRHEHAFSWRGEYPASEKIETRIHRALKRRIWRPFSWLAPEWQDHYNAACVYAVAMNRFPTEGKNSAQDRDYRHQAELAVKQLEKAVLRAESGFTMLERSWMLYEDPDLNLLRSEPVFLNFERTTYPRAPRVDQHRPRPTVHDLKDSYVRRLLIDAAHIMDQTWQRRSKNGPVTIDVLSDWLHTEEKAWDYFLELARGPHDHWAARADLIQAVQQSDPVATTHSEFPPRMLQDIDAEANNGSLAELLESMASDLSNYGYSTSMRSHDWYTILDDAIAAGMTQMPTAKIRTLCTQYAAAWLRLGARLRLAEDGEAERKFRDAVHEIPEPAPEFVKNPDSISIRVSGTQGV</sequence>
<feature type="repeat" description="TPR" evidence="1">
    <location>
        <begin position="296"/>
        <end position="329"/>
    </location>
</feature>
<evidence type="ECO:0000313" key="4">
    <source>
        <dbReference type="Proteomes" id="UP000289482"/>
    </source>
</evidence>
<protein>
    <submittedName>
        <fullName evidence="3">Tetratricopeptide repeat protein</fullName>
    </submittedName>
</protein>
<dbReference type="InterPro" id="IPR019734">
    <property type="entry name" value="TPR_rpt"/>
</dbReference>